<evidence type="ECO:0000256" key="2">
    <source>
        <dbReference type="ARBA" id="ARBA00008194"/>
    </source>
</evidence>
<dbReference type="GO" id="GO:0042802">
    <property type="term" value="F:identical protein binding"/>
    <property type="evidence" value="ECO:0007669"/>
    <property type="project" value="UniProtKB-ARBA"/>
</dbReference>
<dbReference type="GO" id="GO:0044375">
    <property type="term" value="P:regulation of peroxisome size"/>
    <property type="evidence" value="ECO:0007669"/>
    <property type="project" value="UniProtKB-ARBA"/>
</dbReference>
<accession>A0AAD9IJH5</accession>
<evidence type="ECO:0000313" key="6">
    <source>
        <dbReference type="EMBL" id="KAK2077202.1"/>
    </source>
</evidence>
<dbReference type="GO" id="GO:0005778">
    <property type="term" value="C:peroxisomal membrane"/>
    <property type="evidence" value="ECO:0007669"/>
    <property type="project" value="UniProtKB-SubCell"/>
</dbReference>
<sequence>MEETLKIIRYASRLALAGSAVSHFPELKENLSKLEGSIGTTRKALKLGKFLAGVQSLQQVSLKDKHAVLQIVALVGDTGYLFMQQIEWLIKMKIVGKTHAKFVSTVSAWSELIGYVASIWLCIIKQRESLEREIELLQAAQRQRLEGKWDAEADKRLEKDLALMYKARRFRTIGMLQDLSGQSRSKDSFLALADIRDSGKMLHNPALQAAAGLLSGSLSAYTKWPGVKK</sequence>
<comment type="subcellular location">
    <subcellularLocation>
        <location evidence="1">Peroxisome membrane</location>
        <topology evidence="1">Multi-pass membrane protein</topology>
    </subcellularLocation>
</comment>
<reference evidence="6" key="1">
    <citation type="submission" date="2021-01" db="EMBL/GenBank/DDBJ databases">
        <authorList>
            <person name="Eckstrom K.M.E."/>
        </authorList>
    </citation>
    <scope>NUCLEOTIDE SEQUENCE</scope>
    <source>
        <strain evidence="6">UVCC 0001</strain>
    </source>
</reference>
<organism evidence="6 7">
    <name type="scientific">Prototheca wickerhamii</name>
    <dbReference type="NCBI Taxonomy" id="3111"/>
    <lineage>
        <taxon>Eukaryota</taxon>
        <taxon>Viridiplantae</taxon>
        <taxon>Chlorophyta</taxon>
        <taxon>core chlorophytes</taxon>
        <taxon>Trebouxiophyceae</taxon>
        <taxon>Chlorellales</taxon>
        <taxon>Chlorellaceae</taxon>
        <taxon>Prototheca</taxon>
    </lineage>
</organism>
<dbReference type="AlphaFoldDB" id="A0AAD9IJH5"/>
<dbReference type="GO" id="GO:0016559">
    <property type="term" value="P:peroxisome fission"/>
    <property type="evidence" value="ECO:0007669"/>
    <property type="project" value="InterPro"/>
</dbReference>
<evidence type="ECO:0000256" key="4">
    <source>
        <dbReference type="ARBA" id="ARBA00023136"/>
    </source>
</evidence>
<evidence type="ECO:0000256" key="3">
    <source>
        <dbReference type="ARBA" id="ARBA00022593"/>
    </source>
</evidence>
<dbReference type="PANTHER" id="PTHR12652:SF50">
    <property type="entry name" value="PEROXIN 11"/>
    <property type="match status" value="1"/>
</dbReference>
<keyword evidence="3" id="KW-0962">Peroxisome biogenesis</keyword>
<evidence type="ECO:0000256" key="1">
    <source>
        <dbReference type="ARBA" id="ARBA00004585"/>
    </source>
</evidence>
<comment type="similarity">
    <text evidence="2">Belongs to the peroxin-11 family.</text>
</comment>
<comment type="caution">
    <text evidence="6">The sequence shown here is derived from an EMBL/GenBank/DDBJ whole genome shotgun (WGS) entry which is preliminary data.</text>
</comment>
<dbReference type="Proteomes" id="UP001255856">
    <property type="component" value="Unassembled WGS sequence"/>
</dbReference>
<dbReference type="Pfam" id="PF05648">
    <property type="entry name" value="PEX11"/>
    <property type="match status" value="1"/>
</dbReference>
<keyword evidence="4" id="KW-0472">Membrane</keyword>
<dbReference type="PANTHER" id="PTHR12652">
    <property type="entry name" value="PEROXISOMAL BIOGENESIS FACTOR 11"/>
    <property type="match status" value="1"/>
</dbReference>
<evidence type="ECO:0000313" key="7">
    <source>
        <dbReference type="Proteomes" id="UP001255856"/>
    </source>
</evidence>
<keyword evidence="5" id="KW-0576">Peroxisome</keyword>
<dbReference type="EMBL" id="JASFZW010000007">
    <property type="protein sequence ID" value="KAK2077202.1"/>
    <property type="molecule type" value="Genomic_DNA"/>
</dbReference>
<name>A0AAD9IJH5_PROWI</name>
<protein>
    <submittedName>
        <fullName evidence="6">Uncharacterized protein</fullName>
    </submittedName>
</protein>
<gene>
    <name evidence="6" type="ORF">QBZ16_004836</name>
</gene>
<keyword evidence="7" id="KW-1185">Reference proteome</keyword>
<dbReference type="InterPro" id="IPR008733">
    <property type="entry name" value="PEX11"/>
</dbReference>
<proteinExistence type="inferred from homology"/>
<evidence type="ECO:0000256" key="5">
    <source>
        <dbReference type="ARBA" id="ARBA00023140"/>
    </source>
</evidence>